<dbReference type="EMBL" id="QGNW01000903">
    <property type="protein sequence ID" value="RVW59185.1"/>
    <property type="molecule type" value="Genomic_DNA"/>
</dbReference>
<keyword evidence="2" id="KW-1133">Transmembrane helix</keyword>
<name>A0A438FGS1_VITVI</name>
<protein>
    <submittedName>
        <fullName evidence="3">Uncharacterized protein</fullName>
    </submittedName>
</protein>
<keyword evidence="2" id="KW-0812">Transmembrane</keyword>
<comment type="caution">
    <text evidence="3">The sequence shown here is derived from an EMBL/GenBank/DDBJ whole genome shotgun (WGS) entry which is preliminary data.</text>
</comment>
<dbReference type="Proteomes" id="UP000288805">
    <property type="component" value="Unassembled WGS sequence"/>
</dbReference>
<gene>
    <name evidence="3" type="ORF">CK203_095611</name>
</gene>
<sequence length="433" mass="50013">MEKTKTMKTPMSSSIKLDMDEKIFKRDYGIGLWYPKGDNFELIRYSMPTLPVVKLRGKALVTLVIFWDTHLFHGHSKKQNSTDRSIKEPVDGFIGAGNLKSPLIPDSPFHVSPILLHGLTSLHIPASRSHFRVYSGFISVRLRLRVGGCSFLFVFILVLSFSFSLQFVGWLLGERRAPLELRASALLSHLSPSRRRLAENARYDTTLFSSIEDYHRYKQKFAQRKVVLRKSVNFFQLQHFVGLRVMRPRRDPLCQDSSLEKDIETRSPYLEAFIVDSILTGRRIHVGYLIMMHMISYVESTTRVLPYGRFLTLVFKDVGVDLSREMDFEAPTSYETYDEQSLGHMKFEKAPRWLLEGIHVEATFSEPMMIEPSFTSRPSSQPSFTELPSQAPHTPNHTPWMDVFVQINSLGTFMEELALVHDSRFYSMEEHMD</sequence>
<feature type="region of interest" description="Disordered" evidence="1">
    <location>
        <begin position="372"/>
        <end position="395"/>
    </location>
</feature>
<dbReference type="AlphaFoldDB" id="A0A438FGS1"/>
<organism evidence="3 4">
    <name type="scientific">Vitis vinifera</name>
    <name type="common">Grape</name>
    <dbReference type="NCBI Taxonomy" id="29760"/>
    <lineage>
        <taxon>Eukaryota</taxon>
        <taxon>Viridiplantae</taxon>
        <taxon>Streptophyta</taxon>
        <taxon>Embryophyta</taxon>
        <taxon>Tracheophyta</taxon>
        <taxon>Spermatophyta</taxon>
        <taxon>Magnoliopsida</taxon>
        <taxon>eudicotyledons</taxon>
        <taxon>Gunneridae</taxon>
        <taxon>Pentapetalae</taxon>
        <taxon>rosids</taxon>
        <taxon>Vitales</taxon>
        <taxon>Vitaceae</taxon>
        <taxon>Viteae</taxon>
        <taxon>Vitis</taxon>
    </lineage>
</organism>
<proteinExistence type="predicted"/>
<evidence type="ECO:0000313" key="4">
    <source>
        <dbReference type="Proteomes" id="UP000288805"/>
    </source>
</evidence>
<evidence type="ECO:0000256" key="2">
    <source>
        <dbReference type="SAM" id="Phobius"/>
    </source>
</evidence>
<reference evidence="3 4" key="1">
    <citation type="journal article" date="2018" name="PLoS Genet.">
        <title>Population sequencing reveals clonal diversity and ancestral inbreeding in the grapevine cultivar Chardonnay.</title>
        <authorList>
            <person name="Roach M.J."/>
            <person name="Johnson D.L."/>
            <person name="Bohlmann J."/>
            <person name="van Vuuren H.J."/>
            <person name="Jones S.J."/>
            <person name="Pretorius I.S."/>
            <person name="Schmidt S.A."/>
            <person name="Borneman A.R."/>
        </authorList>
    </citation>
    <scope>NUCLEOTIDE SEQUENCE [LARGE SCALE GENOMIC DNA]</scope>
    <source>
        <strain evidence="4">cv. Chardonnay</strain>
        <tissue evidence="3">Leaf</tissue>
    </source>
</reference>
<accession>A0A438FGS1</accession>
<evidence type="ECO:0000256" key="1">
    <source>
        <dbReference type="SAM" id="MobiDB-lite"/>
    </source>
</evidence>
<feature type="transmembrane region" description="Helical" evidence="2">
    <location>
        <begin position="151"/>
        <end position="172"/>
    </location>
</feature>
<keyword evidence="2" id="KW-0472">Membrane</keyword>
<evidence type="ECO:0000313" key="3">
    <source>
        <dbReference type="EMBL" id="RVW59185.1"/>
    </source>
</evidence>
<feature type="compositionally biased region" description="Polar residues" evidence="1">
    <location>
        <begin position="373"/>
        <end position="395"/>
    </location>
</feature>